<dbReference type="EMBL" id="FP565176">
    <property type="protein sequence ID" value="CBA15289.1"/>
    <property type="molecule type" value="Genomic_DNA"/>
</dbReference>
<dbReference type="SUPFAM" id="SSF141066">
    <property type="entry name" value="ICP-like"/>
    <property type="match status" value="1"/>
</dbReference>
<evidence type="ECO:0000256" key="1">
    <source>
        <dbReference type="ARBA" id="ARBA00022690"/>
    </source>
</evidence>
<organism evidence="5 6">
    <name type="scientific">Xanthomonas albilineans (strain GPE PC73 / CFBP 7063)</name>
    <dbReference type="NCBI Taxonomy" id="380358"/>
    <lineage>
        <taxon>Bacteria</taxon>
        <taxon>Pseudomonadati</taxon>
        <taxon>Pseudomonadota</taxon>
        <taxon>Gammaproteobacteria</taxon>
        <taxon>Lysobacterales</taxon>
        <taxon>Lysobacteraceae</taxon>
        <taxon>Xanthomonas</taxon>
    </lineage>
</organism>
<keyword evidence="3" id="KW-0732">Signal</keyword>
<dbReference type="RefSeq" id="WP_012915299.1">
    <property type="nucleotide sequence ID" value="NC_013722.1"/>
</dbReference>
<dbReference type="Pfam" id="PF09394">
    <property type="entry name" value="Inhibitor_I42"/>
    <property type="match status" value="1"/>
</dbReference>
<evidence type="ECO:0000256" key="2">
    <source>
        <dbReference type="ARBA" id="ARBA00022704"/>
    </source>
</evidence>
<dbReference type="GO" id="GO:0004869">
    <property type="term" value="F:cysteine-type endopeptidase inhibitor activity"/>
    <property type="evidence" value="ECO:0007669"/>
    <property type="project" value="UniProtKB-KW"/>
</dbReference>
<evidence type="ECO:0000256" key="3">
    <source>
        <dbReference type="SAM" id="SignalP"/>
    </source>
</evidence>
<dbReference type="eggNOG" id="COG5513">
    <property type="taxonomic scope" value="Bacteria"/>
</dbReference>
<feature type="domain" description="Proteinase inhibitor I42 chagasin" evidence="4">
    <location>
        <begin position="63"/>
        <end position="152"/>
    </location>
</feature>
<dbReference type="InterPro" id="IPR036331">
    <property type="entry name" value="Chagasin-like_sf"/>
</dbReference>
<reference evidence="5 6" key="1">
    <citation type="journal article" date="2009" name="BMC Genomics">
        <title>The complete genome sequence of Xanthomonas albilineans provides new insights into the reductive genome evolution of the xylem-limited Xanthomonadaceae.</title>
        <authorList>
            <person name="Pieretti I."/>
            <person name="Royer M."/>
            <person name="Barbe V."/>
            <person name="Carrere S."/>
            <person name="Koebnik R."/>
            <person name="Cociancich S."/>
            <person name="Couloux A."/>
            <person name="Darrasse A."/>
            <person name="Gouzy J."/>
            <person name="Jacques M.A."/>
            <person name="Lauber E."/>
            <person name="Manceau C."/>
            <person name="Mangenot S."/>
            <person name="Poussier S."/>
            <person name="Segurens B."/>
            <person name="Szurek B."/>
            <person name="Verdier V."/>
            <person name="Arlat M."/>
            <person name="Rott P."/>
        </authorList>
    </citation>
    <scope>NUCLEOTIDE SEQUENCE [LARGE SCALE GENOMIC DNA]</scope>
    <source>
        <strain evidence="6">GPE PC73 / CFBP 7063</strain>
    </source>
</reference>
<keyword evidence="6" id="KW-1185">Reference proteome</keyword>
<dbReference type="AlphaFoldDB" id="D2UBR7"/>
<dbReference type="InterPro" id="IPR018990">
    <property type="entry name" value="Prot_inh_I42_chagasin"/>
</dbReference>
<dbReference type="PROSITE" id="PS51257">
    <property type="entry name" value="PROKAR_LIPOPROTEIN"/>
    <property type="match status" value="1"/>
</dbReference>
<dbReference type="OrthoDB" id="5998590at2"/>
<evidence type="ECO:0000313" key="6">
    <source>
        <dbReference type="Proteomes" id="UP000001890"/>
    </source>
</evidence>
<proteinExistence type="predicted"/>
<dbReference type="Gene3D" id="2.60.40.2020">
    <property type="match status" value="1"/>
</dbReference>
<feature type="chain" id="PRO_5003037025" description="Proteinase inhibitor I42 chagasin domain-containing protein" evidence="3">
    <location>
        <begin position="23"/>
        <end position="153"/>
    </location>
</feature>
<protein>
    <recommendedName>
        <fullName evidence="4">Proteinase inhibitor I42 chagasin domain-containing protein</fullName>
    </recommendedName>
</protein>
<sequence length="153" mass="15950">MTRSFLLLLLSASGCLSLPAMAAGAVAPGAGVCLDGSIVQVTGNADQPVAKTCLADAIKGFPLKRGQLVAIELPENNSTGMSWALRTLPRSLSLIDVSRRPSSSCGKGEVGCGGSVIFTFKAMNRGNGVVDLIYARPREEQASDSRSVRLKVK</sequence>
<gene>
    <name evidence="5" type="ordered locus">XALc_0771</name>
</gene>
<evidence type="ECO:0000259" key="4">
    <source>
        <dbReference type="Pfam" id="PF09394"/>
    </source>
</evidence>
<dbReference type="KEGG" id="xal:XALC_0771"/>
<dbReference type="GeneID" id="57876088"/>
<keyword evidence="2" id="KW-0789">Thiol protease inhibitor</keyword>
<accession>D2UBR7</accession>
<keyword evidence="1" id="KW-0646">Protease inhibitor</keyword>
<name>D2UBR7_XANAP</name>
<feature type="signal peptide" evidence="3">
    <location>
        <begin position="1"/>
        <end position="22"/>
    </location>
</feature>
<dbReference type="Proteomes" id="UP000001890">
    <property type="component" value="Chromosome"/>
</dbReference>
<evidence type="ECO:0000313" key="5">
    <source>
        <dbReference type="EMBL" id="CBA15289.1"/>
    </source>
</evidence>